<feature type="region of interest" description="Disordered" evidence="1">
    <location>
        <begin position="1377"/>
        <end position="1421"/>
    </location>
</feature>
<evidence type="ECO:0000313" key="4">
    <source>
        <dbReference type="Proteomes" id="UP000799438"/>
    </source>
</evidence>
<organism evidence="3 4">
    <name type="scientific">Aplosporella prunicola CBS 121167</name>
    <dbReference type="NCBI Taxonomy" id="1176127"/>
    <lineage>
        <taxon>Eukaryota</taxon>
        <taxon>Fungi</taxon>
        <taxon>Dikarya</taxon>
        <taxon>Ascomycota</taxon>
        <taxon>Pezizomycotina</taxon>
        <taxon>Dothideomycetes</taxon>
        <taxon>Dothideomycetes incertae sedis</taxon>
        <taxon>Botryosphaeriales</taxon>
        <taxon>Aplosporellaceae</taxon>
        <taxon>Aplosporella</taxon>
    </lineage>
</organism>
<dbReference type="OrthoDB" id="5352492at2759"/>
<keyword evidence="4" id="KW-1185">Reference proteome</keyword>
<feature type="compositionally biased region" description="Basic and acidic residues" evidence="1">
    <location>
        <begin position="1387"/>
        <end position="1402"/>
    </location>
</feature>
<evidence type="ECO:0000256" key="1">
    <source>
        <dbReference type="SAM" id="MobiDB-lite"/>
    </source>
</evidence>
<feature type="region of interest" description="Disordered" evidence="1">
    <location>
        <begin position="266"/>
        <end position="295"/>
    </location>
</feature>
<sequence>MSSKPPIHSTKQKILRADQNGKPYYIYASSSGQEEKPDENIHVLNPDSDSTTDTFVASLETKVIVLSEKPDSPNMTATLDDSDEIGKWLQELDPDATGSVTLDMSCQSIESFSIAFNKPWPLTFSSSSEALLFTFGAPPELVGGDTSGRIPPPGIDESGEMLTFGLDPSKINDVDIKLKDLFTYAGLDGTLKSLPDDFPDLIVTLTAPNQNDSPKRNAVWIVPCSNMQTTIRLQLPMPTFTPLQDLLLGALKGFTLKSTDVVCKKRASQATPEDDQPKDKDDKPEDGDDEPKDKGEVIFNVECSVKAESKEAPVVSMTASVEFVPSGINLIFMFDSEDQLSGILKWLAGLIDDKNIESLVNDILDKEKNDVKLPSDPTLRRMTISLENSKDPKLASFAFDIEESVLFDEASSKPVVFLISYNWTSTEGGSGTLTGKLWNDFDDPTDQDLSPSFETWNTLQPLEQSPVESITLASIIPSQTVTNIPDTLPSEIKNAQIELSQDIFTIKCTVDANPITPGSVPQPYLDKVGLDGSFSWGESDSFTLKVDISAGIQPSEGSDLPTALLTGSLNYDSSKGTWGLKASIEDLYGSTLAEFFDANAKSHVEPLIRQIAVKEATVEYEYTAEDGESKASKFALKGDLVIAKFTLGLDFTYDDTGFTFTATLNPESKEVTVGEVIADILNPGGQIDLPYFASNTKLVGDDKDAFKIDIKKKSGDEEDSVVSSFQFLAQLNFGKLHLEFAQLHSSDWEPTAPSKRLIKVSIDAFPEIEFSIPLIGQLKQPLDELYFLWVQDPPQKAQAGNNSGLTRSDVTQLNGGLGSPIMFKDKIKDPKQKDLLLAAGCHFTVVVHSTTGERLCLLDYEFTKQKDSAVNAVTWPTGKDDRKLKEGDEDDGGPSAQAPYKKVAGPLSISNVGLKYKGKKLAIMFDATFDMGPVSFSLVGFSLSAEFETLDKPPDIQANIEGLAAAFDKPPLTISGTIRHVSSGEMDYFAGGLIVGWVPYEFRAAGFYGMVKPKTDDPFRSIFVFAKLDGPLITFEFAEVTGICGGFGYNTSVRVPTPDEIHEFPFIANGDLSDQENALDVLMKLVDPGPQGWFQPLDKTYWAAVGMKVDAFQMLSIDAVLVVQFGDSIKVGIFAVAAADIPKSEGVRFAHVELGVSAIADLTYGTLKIESQLSPSSFIFTQDCHLTGGSALYYWFDAPHADQSKVGSFVYTLGGYHQAYDVPVGYPNPPRLGISWDLGGGLSISGQAYFAITPKACMAGGHLHASFHAGPIEAWFDAFADLLINYKPFHFNAQAGLAVGVRFHIDIWFIHTSISAEIGAQLYLWGPPLAGRVHVDFWITSFDIDFGSSERGISPVSLEEFYQLVLQSSSASVASASRPLLTEAEEGEKHEVSSPSPRKNEGHNFLPQSGLMNPDAKPEREQNENWIVRAGTFSFIIACKMAIDTFQAGPDHHVVFNGPSVYSKPMQLTSSMSSTLNVKMTKTLEGKVEDADEDWQYSKHLKSMPKGLWAEYDRKYDPQVGGNNIKDLLNSSDASIPLLMGVEVKAPKPQMSQDPFPAFIVADADLQSLTAEKPFPDIQPVNSAWAPAKPLEVEKQYDEVLKYWRSPNGGTDAQNSFVDSLARSYGWDENDKMKDIAGIPDRLSKGFMDTYVAAPMVTVAV</sequence>
<accession>A0A6A6BL40</accession>
<gene>
    <name evidence="3" type="ORF">K452DRAFT_265255</name>
</gene>
<protein>
    <recommendedName>
        <fullName evidence="2">DUF6603 domain-containing protein</fullName>
    </recommendedName>
</protein>
<proteinExistence type="predicted"/>
<feature type="domain" description="DUF6603" evidence="2">
    <location>
        <begin position="901"/>
        <end position="1435"/>
    </location>
</feature>
<name>A0A6A6BL40_9PEZI</name>
<dbReference type="EMBL" id="ML995478">
    <property type="protein sequence ID" value="KAF2144842.1"/>
    <property type="molecule type" value="Genomic_DNA"/>
</dbReference>
<dbReference type="Proteomes" id="UP000799438">
    <property type="component" value="Unassembled WGS sequence"/>
</dbReference>
<evidence type="ECO:0000313" key="3">
    <source>
        <dbReference type="EMBL" id="KAF2144842.1"/>
    </source>
</evidence>
<dbReference type="Pfam" id="PF20248">
    <property type="entry name" value="DUF6603"/>
    <property type="match status" value="1"/>
</dbReference>
<evidence type="ECO:0000259" key="2">
    <source>
        <dbReference type="Pfam" id="PF20248"/>
    </source>
</evidence>
<dbReference type="InterPro" id="IPR046538">
    <property type="entry name" value="DUF6603"/>
</dbReference>
<feature type="region of interest" description="Disordered" evidence="1">
    <location>
        <begin position="877"/>
        <end position="900"/>
    </location>
</feature>
<dbReference type="GeneID" id="54296233"/>
<reference evidence="3" key="1">
    <citation type="journal article" date="2020" name="Stud. Mycol.">
        <title>101 Dothideomycetes genomes: a test case for predicting lifestyles and emergence of pathogens.</title>
        <authorList>
            <person name="Haridas S."/>
            <person name="Albert R."/>
            <person name="Binder M."/>
            <person name="Bloem J."/>
            <person name="Labutti K."/>
            <person name="Salamov A."/>
            <person name="Andreopoulos B."/>
            <person name="Baker S."/>
            <person name="Barry K."/>
            <person name="Bills G."/>
            <person name="Bluhm B."/>
            <person name="Cannon C."/>
            <person name="Castanera R."/>
            <person name="Culley D."/>
            <person name="Daum C."/>
            <person name="Ezra D."/>
            <person name="Gonzalez J."/>
            <person name="Henrissat B."/>
            <person name="Kuo A."/>
            <person name="Liang C."/>
            <person name="Lipzen A."/>
            <person name="Lutzoni F."/>
            <person name="Magnuson J."/>
            <person name="Mondo S."/>
            <person name="Nolan M."/>
            <person name="Ohm R."/>
            <person name="Pangilinan J."/>
            <person name="Park H.-J."/>
            <person name="Ramirez L."/>
            <person name="Alfaro M."/>
            <person name="Sun H."/>
            <person name="Tritt A."/>
            <person name="Yoshinaga Y."/>
            <person name="Zwiers L.-H."/>
            <person name="Turgeon B."/>
            <person name="Goodwin S."/>
            <person name="Spatafora J."/>
            <person name="Crous P."/>
            <person name="Grigoriev I."/>
        </authorList>
    </citation>
    <scope>NUCLEOTIDE SEQUENCE</scope>
    <source>
        <strain evidence="3">CBS 121167</strain>
    </source>
</reference>
<dbReference type="RefSeq" id="XP_033400554.1">
    <property type="nucleotide sequence ID" value="XM_033538737.1"/>
</dbReference>